<feature type="transmembrane region" description="Helical" evidence="6">
    <location>
        <begin position="463"/>
        <end position="482"/>
    </location>
</feature>
<dbReference type="InterPro" id="IPR045069">
    <property type="entry name" value="MATE_euk"/>
</dbReference>
<keyword evidence="3 6" id="KW-0812">Transmembrane</keyword>
<dbReference type="GO" id="GO:0042910">
    <property type="term" value="F:xenobiotic transmembrane transporter activity"/>
    <property type="evidence" value="ECO:0007669"/>
    <property type="project" value="InterPro"/>
</dbReference>
<feature type="transmembrane region" description="Helical" evidence="6">
    <location>
        <begin position="119"/>
        <end position="143"/>
    </location>
</feature>
<feature type="transmembrane region" description="Helical" evidence="6">
    <location>
        <begin position="349"/>
        <end position="372"/>
    </location>
</feature>
<feature type="transmembrane region" description="Helical" evidence="6">
    <location>
        <begin position="218"/>
        <end position="244"/>
    </location>
</feature>
<evidence type="ECO:0000256" key="5">
    <source>
        <dbReference type="ARBA" id="ARBA00023136"/>
    </source>
</evidence>
<dbReference type="EMBL" id="CAADRA010005890">
    <property type="protein sequence ID" value="VFT93152.1"/>
    <property type="molecule type" value="Genomic_DNA"/>
</dbReference>
<feature type="transmembrane region" description="Helical" evidence="6">
    <location>
        <begin position="193"/>
        <end position="212"/>
    </location>
</feature>
<dbReference type="AlphaFoldDB" id="A0A485L697"/>
<proteinExistence type="inferred from homology"/>
<organism evidence="8 9">
    <name type="scientific">Aphanomyces stellatus</name>
    <dbReference type="NCBI Taxonomy" id="120398"/>
    <lineage>
        <taxon>Eukaryota</taxon>
        <taxon>Sar</taxon>
        <taxon>Stramenopiles</taxon>
        <taxon>Oomycota</taxon>
        <taxon>Saprolegniomycetes</taxon>
        <taxon>Saprolegniales</taxon>
        <taxon>Verrucalvaceae</taxon>
        <taxon>Aphanomyces</taxon>
    </lineage>
</organism>
<feature type="transmembrane region" description="Helical" evidence="6">
    <location>
        <begin position="308"/>
        <end position="329"/>
    </location>
</feature>
<dbReference type="NCBIfam" id="TIGR00797">
    <property type="entry name" value="matE"/>
    <property type="match status" value="1"/>
</dbReference>
<evidence type="ECO:0000313" key="7">
    <source>
        <dbReference type="EMBL" id="KAF0692564.1"/>
    </source>
</evidence>
<feature type="transmembrane region" description="Helical" evidence="6">
    <location>
        <begin position="80"/>
        <end position="107"/>
    </location>
</feature>
<evidence type="ECO:0000313" key="8">
    <source>
        <dbReference type="EMBL" id="VFT93152.1"/>
    </source>
</evidence>
<dbReference type="CDD" id="cd13132">
    <property type="entry name" value="MATE_eukaryotic"/>
    <property type="match status" value="1"/>
</dbReference>
<comment type="similarity">
    <text evidence="2">Belongs to the multi antimicrobial extrusion (MATE) (TC 2.A.66.1) family.</text>
</comment>
<evidence type="ECO:0000256" key="2">
    <source>
        <dbReference type="ARBA" id="ARBA00010199"/>
    </source>
</evidence>
<keyword evidence="4 6" id="KW-1133">Transmembrane helix</keyword>
<dbReference type="InterPro" id="IPR002528">
    <property type="entry name" value="MATE_fam"/>
</dbReference>
<accession>A0A485L697</accession>
<name>A0A485L697_9STRA</name>
<keyword evidence="9" id="KW-1185">Reference proteome</keyword>
<dbReference type="GO" id="GO:0016020">
    <property type="term" value="C:membrane"/>
    <property type="evidence" value="ECO:0007669"/>
    <property type="project" value="UniProtKB-SubCell"/>
</dbReference>
<keyword evidence="5 6" id="KW-0472">Membrane</keyword>
<feature type="transmembrane region" description="Helical" evidence="6">
    <location>
        <begin position="41"/>
        <end position="60"/>
    </location>
</feature>
<dbReference type="OrthoDB" id="2126698at2759"/>
<dbReference type="GO" id="GO:0015297">
    <property type="term" value="F:antiporter activity"/>
    <property type="evidence" value="ECO:0007669"/>
    <property type="project" value="InterPro"/>
</dbReference>
<reference evidence="7" key="2">
    <citation type="submission" date="2019-06" db="EMBL/GenBank/DDBJ databases">
        <title>Genomics analysis of Aphanomyces spp. identifies a new class of oomycete effector associated with host adaptation.</title>
        <authorList>
            <person name="Gaulin E."/>
        </authorList>
    </citation>
    <scope>NUCLEOTIDE SEQUENCE</scope>
    <source>
        <strain evidence="7">CBS 578.67</strain>
    </source>
</reference>
<evidence type="ECO:0000256" key="4">
    <source>
        <dbReference type="ARBA" id="ARBA00022989"/>
    </source>
</evidence>
<dbReference type="Proteomes" id="UP000332933">
    <property type="component" value="Unassembled WGS sequence"/>
</dbReference>
<dbReference type="PANTHER" id="PTHR11206">
    <property type="entry name" value="MULTIDRUG RESISTANCE PROTEIN"/>
    <property type="match status" value="1"/>
</dbReference>
<feature type="transmembrane region" description="Helical" evidence="6">
    <location>
        <begin position="277"/>
        <end position="296"/>
    </location>
</feature>
<evidence type="ECO:0000256" key="6">
    <source>
        <dbReference type="SAM" id="Phobius"/>
    </source>
</evidence>
<protein>
    <submittedName>
        <fullName evidence="8">Aste57867_16376 protein</fullName>
    </submittedName>
</protein>
<gene>
    <name evidence="8" type="primary">Aste57867_16376</name>
    <name evidence="7" type="ORF">As57867_016319</name>
    <name evidence="8" type="ORF">ASTE57867_16376</name>
</gene>
<dbReference type="EMBL" id="VJMH01005869">
    <property type="protein sequence ID" value="KAF0692564.1"/>
    <property type="molecule type" value="Genomic_DNA"/>
</dbReference>
<evidence type="ECO:0000256" key="1">
    <source>
        <dbReference type="ARBA" id="ARBA00004141"/>
    </source>
</evidence>
<feature type="transmembrane region" description="Helical" evidence="6">
    <location>
        <begin position="433"/>
        <end position="457"/>
    </location>
</feature>
<sequence length="499" mass="53593">MSGDLHTTVAVTERTPLVTKSGDVSKEDQLSPFLLEEVTSLVHLAAPIIFTLVMEFIPNITNIILVGHLPVSDVKSLVDAAAIATVFAQITALPVGFGMATALDTLCTQAYGAGHVKKFGILLQSALLGMALTLIPVVIVNWFTADILVLLGQDPSLAALAGRYIRVRMLSFPALFCFEVLKKFLQAEGVTSPTALMVTLGNIIHVTFGLVLTQCTPLGIVGAPAALCLAEYCLLACMLVYLCWVNPMYKVWDIQWSWAAAWSHVGQFFHFGVPGMLMMMIEWGAIEILALVAGVMPKSLVTIAVNSVLAYTAVLGFLPYLGLSIAATIRIGNLLGANQPVKAHRVFVLTLRLCFGCAFATAAAILLLSPWIPSLVLEDPAVVACVRPLNLALLTRSCRRTATALIFIVPLHVVDAMNTACQGCFRAMGKQAIASAVTAAGFYAIGIPLAVYCGLYLEWSVEGLWAGYTLGSLSTFAIYQILLSQIDWKQVVTEAMNRE</sequence>
<evidence type="ECO:0000313" key="9">
    <source>
        <dbReference type="Proteomes" id="UP000332933"/>
    </source>
</evidence>
<comment type="subcellular location">
    <subcellularLocation>
        <location evidence="1">Membrane</location>
        <topology evidence="1">Multi-pass membrane protein</topology>
    </subcellularLocation>
</comment>
<dbReference type="Pfam" id="PF01554">
    <property type="entry name" value="MatE"/>
    <property type="match status" value="2"/>
</dbReference>
<reference evidence="8 9" key="1">
    <citation type="submission" date="2019-03" db="EMBL/GenBank/DDBJ databases">
        <authorList>
            <person name="Gaulin E."/>
            <person name="Dumas B."/>
        </authorList>
    </citation>
    <scope>NUCLEOTIDE SEQUENCE [LARGE SCALE GENOMIC DNA]</scope>
    <source>
        <strain evidence="8">CBS 568.67</strain>
    </source>
</reference>
<dbReference type="GO" id="GO:1990961">
    <property type="term" value="P:xenobiotic detoxification by transmembrane export across the plasma membrane"/>
    <property type="evidence" value="ECO:0007669"/>
    <property type="project" value="InterPro"/>
</dbReference>
<evidence type="ECO:0000256" key="3">
    <source>
        <dbReference type="ARBA" id="ARBA00022692"/>
    </source>
</evidence>